<proteinExistence type="predicted"/>
<gene>
    <name evidence="1" type="ORF">ACFFGS_02910</name>
</gene>
<keyword evidence="2" id="KW-1185">Reference proteome</keyword>
<organism evidence="1 2">
    <name type="scientific">Lactiplantibacillus plajomi</name>
    <dbReference type="NCBI Taxonomy" id="1457217"/>
    <lineage>
        <taxon>Bacteria</taxon>
        <taxon>Bacillati</taxon>
        <taxon>Bacillota</taxon>
        <taxon>Bacilli</taxon>
        <taxon>Lactobacillales</taxon>
        <taxon>Lactobacillaceae</taxon>
        <taxon>Lactiplantibacillus</taxon>
    </lineage>
</organism>
<evidence type="ECO:0000313" key="1">
    <source>
        <dbReference type="EMBL" id="MFC0423102.1"/>
    </source>
</evidence>
<name>A0ABV6K1Y6_9LACO</name>
<dbReference type="RefSeq" id="WP_137646222.1">
    <property type="nucleotide sequence ID" value="NZ_BAABRM010000052.1"/>
</dbReference>
<protein>
    <submittedName>
        <fullName evidence="1">Uncharacterized protein</fullName>
    </submittedName>
</protein>
<evidence type="ECO:0000313" key="2">
    <source>
        <dbReference type="Proteomes" id="UP001589855"/>
    </source>
</evidence>
<comment type="caution">
    <text evidence="1">The sequence shown here is derived from an EMBL/GenBank/DDBJ whole genome shotgun (WGS) entry which is preliminary data.</text>
</comment>
<reference evidence="1 2" key="1">
    <citation type="submission" date="2024-09" db="EMBL/GenBank/DDBJ databases">
        <authorList>
            <person name="Sun Q."/>
            <person name="Mori K."/>
        </authorList>
    </citation>
    <scope>NUCLEOTIDE SEQUENCE [LARGE SCALE GENOMIC DNA]</scope>
    <source>
        <strain evidence="1 2">TBRC 4575</strain>
    </source>
</reference>
<dbReference type="Proteomes" id="UP001589855">
    <property type="component" value="Unassembled WGS sequence"/>
</dbReference>
<sequence length="144" mass="16217">MQTTGVQKFNFLLTINWDKQTFSISNGNLILNKQIVSYKFSQLETCYIIQSGDTKKTKHIVTRALIGDMLAGSIGAFAGILSAGNDYTICNELTLHLDIRDGEDYDFKTIITPTKTSSFNYKQGLKNLQDMTEVFQQIMATEIK</sequence>
<accession>A0ABV6K1Y6</accession>
<dbReference type="EMBL" id="JBHLUK010000015">
    <property type="protein sequence ID" value="MFC0423102.1"/>
    <property type="molecule type" value="Genomic_DNA"/>
</dbReference>